<evidence type="ECO:0000313" key="2">
    <source>
        <dbReference type="EMBL" id="TFK29823.1"/>
    </source>
</evidence>
<evidence type="ECO:0000259" key="1">
    <source>
        <dbReference type="PROSITE" id="PS51184"/>
    </source>
</evidence>
<dbReference type="Proteomes" id="UP000307440">
    <property type="component" value="Unassembled WGS sequence"/>
</dbReference>
<gene>
    <name evidence="2" type="ORF">FA15DRAFT_581219</name>
</gene>
<dbReference type="SMART" id="SM00558">
    <property type="entry name" value="JmjC"/>
    <property type="match status" value="1"/>
</dbReference>
<dbReference type="Gene3D" id="2.60.120.650">
    <property type="entry name" value="Cupin"/>
    <property type="match status" value="1"/>
</dbReference>
<dbReference type="InterPro" id="IPR041667">
    <property type="entry name" value="Cupin_8"/>
</dbReference>
<dbReference type="OrthoDB" id="47172at2759"/>
<sequence length="354" mass="40040">MRSAAGQDLYVCRTLHIDCSILKALAEASLSRTASSIESLDYALIISGAPTNSRYDLIHGVIDKLQSAVPPSDPQANPNDACPLTEQNTPELADDRNLASAHCTVPRILPPSLAAFQSDMFRCPFIISGYAKHWPALREHPWRRSSYLRSVAGPGRVVPIEVGEHYMVENWNQRIMSWDEFLSMLDFEDQPTRTQPDEKHYLAQHDLFIQFPALRNDILIPDYAYATNFDCDFPGYRPPANEERIISHVWLGPEHTISPAHTDPYNNLFVQVVGHKTVWLAPPSTSEIMTSRTRSLQNTSPYDVFGDVDEIFRRNVAPHAMTAVLNPGDLLYFPVGWWHAMRSESTSFSLSLWF</sequence>
<accession>A0A5C3LBM2</accession>
<dbReference type="EMBL" id="ML210147">
    <property type="protein sequence ID" value="TFK29823.1"/>
    <property type="molecule type" value="Genomic_DNA"/>
</dbReference>
<feature type="domain" description="JmjC" evidence="1">
    <location>
        <begin position="209"/>
        <end position="354"/>
    </location>
</feature>
<dbReference type="SUPFAM" id="SSF51197">
    <property type="entry name" value="Clavaminate synthase-like"/>
    <property type="match status" value="1"/>
</dbReference>
<reference evidence="2 3" key="1">
    <citation type="journal article" date="2019" name="Nat. Ecol. Evol.">
        <title>Megaphylogeny resolves global patterns of mushroom evolution.</title>
        <authorList>
            <person name="Varga T."/>
            <person name="Krizsan K."/>
            <person name="Foldi C."/>
            <person name="Dima B."/>
            <person name="Sanchez-Garcia M."/>
            <person name="Sanchez-Ramirez S."/>
            <person name="Szollosi G.J."/>
            <person name="Szarkandi J.G."/>
            <person name="Papp V."/>
            <person name="Albert L."/>
            <person name="Andreopoulos W."/>
            <person name="Angelini C."/>
            <person name="Antonin V."/>
            <person name="Barry K.W."/>
            <person name="Bougher N.L."/>
            <person name="Buchanan P."/>
            <person name="Buyck B."/>
            <person name="Bense V."/>
            <person name="Catcheside P."/>
            <person name="Chovatia M."/>
            <person name="Cooper J."/>
            <person name="Damon W."/>
            <person name="Desjardin D."/>
            <person name="Finy P."/>
            <person name="Geml J."/>
            <person name="Haridas S."/>
            <person name="Hughes K."/>
            <person name="Justo A."/>
            <person name="Karasinski D."/>
            <person name="Kautmanova I."/>
            <person name="Kiss B."/>
            <person name="Kocsube S."/>
            <person name="Kotiranta H."/>
            <person name="LaButti K.M."/>
            <person name="Lechner B.E."/>
            <person name="Liimatainen K."/>
            <person name="Lipzen A."/>
            <person name="Lukacs Z."/>
            <person name="Mihaltcheva S."/>
            <person name="Morgado L.N."/>
            <person name="Niskanen T."/>
            <person name="Noordeloos M.E."/>
            <person name="Ohm R.A."/>
            <person name="Ortiz-Santana B."/>
            <person name="Ovrebo C."/>
            <person name="Racz N."/>
            <person name="Riley R."/>
            <person name="Savchenko A."/>
            <person name="Shiryaev A."/>
            <person name="Soop K."/>
            <person name="Spirin V."/>
            <person name="Szebenyi C."/>
            <person name="Tomsovsky M."/>
            <person name="Tulloss R.E."/>
            <person name="Uehling J."/>
            <person name="Grigoriev I.V."/>
            <person name="Vagvolgyi C."/>
            <person name="Papp T."/>
            <person name="Martin F.M."/>
            <person name="Miettinen O."/>
            <person name="Hibbett D.S."/>
            <person name="Nagy L.G."/>
        </authorList>
    </citation>
    <scope>NUCLEOTIDE SEQUENCE [LARGE SCALE GENOMIC DNA]</scope>
    <source>
        <strain evidence="2 3">CBS 121175</strain>
    </source>
</reference>
<dbReference type="PROSITE" id="PS51184">
    <property type="entry name" value="JMJC"/>
    <property type="match status" value="1"/>
</dbReference>
<keyword evidence="3" id="KW-1185">Reference proteome</keyword>
<dbReference type="PANTHER" id="PTHR12461">
    <property type="entry name" value="HYPOXIA-INDUCIBLE FACTOR 1 ALPHA INHIBITOR-RELATED"/>
    <property type="match status" value="1"/>
</dbReference>
<evidence type="ECO:0000313" key="3">
    <source>
        <dbReference type="Proteomes" id="UP000307440"/>
    </source>
</evidence>
<organism evidence="2 3">
    <name type="scientific">Coprinopsis marcescibilis</name>
    <name type="common">Agaric fungus</name>
    <name type="synonym">Psathyrella marcescibilis</name>
    <dbReference type="NCBI Taxonomy" id="230819"/>
    <lineage>
        <taxon>Eukaryota</taxon>
        <taxon>Fungi</taxon>
        <taxon>Dikarya</taxon>
        <taxon>Basidiomycota</taxon>
        <taxon>Agaricomycotina</taxon>
        <taxon>Agaricomycetes</taxon>
        <taxon>Agaricomycetidae</taxon>
        <taxon>Agaricales</taxon>
        <taxon>Agaricineae</taxon>
        <taxon>Psathyrellaceae</taxon>
        <taxon>Coprinopsis</taxon>
    </lineage>
</organism>
<proteinExistence type="predicted"/>
<dbReference type="STRING" id="230819.A0A5C3LBM2"/>
<protein>
    <submittedName>
        <fullName evidence="2">Clavaminate synthase-like protein</fullName>
    </submittedName>
</protein>
<dbReference type="AlphaFoldDB" id="A0A5C3LBM2"/>
<dbReference type="PANTHER" id="PTHR12461:SF94">
    <property type="entry name" value="JMJC DOMAIN-CONTAINING PROTEIN"/>
    <property type="match status" value="1"/>
</dbReference>
<name>A0A5C3LBM2_COPMA</name>
<dbReference type="Pfam" id="PF13621">
    <property type="entry name" value="Cupin_8"/>
    <property type="match status" value="1"/>
</dbReference>
<dbReference type="InterPro" id="IPR003347">
    <property type="entry name" value="JmjC_dom"/>
</dbReference>